<dbReference type="AlphaFoldDB" id="A0AB34J199"/>
<dbReference type="InterPro" id="IPR025532">
    <property type="entry name" value="G6P_1-epimerase"/>
</dbReference>
<evidence type="ECO:0000256" key="1">
    <source>
        <dbReference type="ARBA" id="ARBA00001096"/>
    </source>
</evidence>
<gene>
    <name evidence="7" type="ORF">AB1Y20_005745</name>
</gene>
<dbReference type="GO" id="GO:0030246">
    <property type="term" value="F:carbohydrate binding"/>
    <property type="evidence" value="ECO:0007669"/>
    <property type="project" value="UniProtKB-UniRule"/>
</dbReference>
<dbReference type="InterPro" id="IPR014718">
    <property type="entry name" value="GH-type_carb-bd"/>
</dbReference>
<evidence type="ECO:0000256" key="3">
    <source>
        <dbReference type="ARBA" id="ARBA00012083"/>
    </source>
</evidence>
<dbReference type="InterPro" id="IPR008183">
    <property type="entry name" value="Aldose_1/G6P_1-epimerase"/>
</dbReference>
<proteinExistence type="inferred from homology"/>
<reference evidence="7 8" key="1">
    <citation type="journal article" date="2024" name="Science">
        <title>Giant polyketide synthase enzymes in the biosynthesis of giant marine polyether toxins.</title>
        <authorList>
            <person name="Fallon T.R."/>
            <person name="Shende V.V."/>
            <person name="Wierzbicki I.H."/>
            <person name="Pendleton A.L."/>
            <person name="Watervoot N.F."/>
            <person name="Auber R.P."/>
            <person name="Gonzalez D.J."/>
            <person name="Wisecaver J.H."/>
            <person name="Moore B.S."/>
        </authorList>
    </citation>
    <scope>NUCLEOTIDE SEQUENCE [LARGE SCALE GENOMIC DNA]</scope>
    <source>
        <strain evidence="7 8">12B1</strain>
    </source>
</reference>
<evidence type="ECO:0000256" key="6">
    <source>
        <dbReference type="PIRSR" id="PIRSR016020-1"/>
    </source>
</evidence>
<name>A0AB34J199_PRYPA</name>
<keyword evidence="8" id="KW-1185">Reference proteome</keyword>
<evidence type="ECO:0000256" key="4">
    <source>
        <dbReference type="ARBA" id="ARBA00023235"/>
    </source>
</evidence>
<protein>
    <recommendedName>
        <fullName evidence="3 5">glucose-6-phosphate 1-epimerase</fullName>
        <ecNumber evidence="3 5">5.1.3.15</ecNumber>
    </recommendedName>
</protein>
<dbReference type="Proteomes" id="UP001515480">
    <property type="component" value="Unassembled WGS sequence"/>
</dbReference>
<comment type="similarity">
    <text evidence="2 5">Belongs to the glucose-6-phosphate 1-epimerase family.</text>
</comment>
<sequence>MAEADLRGGLKGVRLSYGGATVEVALFGAHILSWTTPGASGAPVERLWLSSCSPLDGSAPIRGGIPIAWPQFATDGAMPLHGFARERLWAVVDSSDDAAHASASLTLELSDSPHTADGTWRSPAAPPFPWRFRLRLKVTLGATHLQLALEATNLGRAAMGGEESAERMAFTTCLHTYFRSADSTQVRLSGGLQGVQFVDKVDGMKVKRHGVDVASQTPDSLTVEEAAMESNGFVDRIYCHENPSKGIAQVLHVGRGLDPSAPEAESTYDLHQSAGFSNTVVFNPWKEGKRGPAHPDFDDDGYKYMICVEPAVAKPSQAVELKQGESWKGECLISIRN</sequence>
<dbReference type="PANTHER" id="PTHR11122">
    <property type="entry name" value="APOSPORY-ASSOCIATED PROTEIN C-RELATED"/>
    <property type="match status" value="1"/>
</dbReference>
<comment type="caution">
    <text evidence="7">The sequence shown here is derived from an EMBL/GenBank/DDBJ whole genome shotgun (WGS) entry which is preliminary data.</text>
</comment>
<evidence type="ECO:0000256" key="5">
    <source>
        <dbReference type="PIRNR" id="PIRNR016020"/>
    </source>
</evidence>
<feature type="active site" evidence="6">
    <location>
        <position position="309"/>
    </location>
</feature>
<dbReference type="EC" id="5.1.3.15" evidence="3 5"/>
<comment type="catalytic activity">
    <reaction evidence="1">
        <text>alpha-D-glucose 6-phosphate = beta-D-glucose 6-phosphate</text>
        <dbReference type="Rhea" id="RHEA:16249"/>
        <dbReference type="ChEBI" id="CHEBI:58225"/>
        <dbReference type="ChEBI" id="CHEBI:58247"/>
        <dbReference type="EC" id="5.1.3.15"/>
    </reaction>
</comment>
<dbReference type="GO" id="GO:0005737">
    <property type="term" value="C:cytoplasm"/>
    <property type="evidence" value="ECO:0007669"/>
    <property type="project" value="TreeGrafter"/>
</dbReference>
<evidence type="ECO:0000256" key="2">
    <source>
        <dbReference type="ARBA" id="ARBA00005866"/>
    </source>
</evidence>
<dbReference type="InterPro" id="IPR011013">
    <property type="entry name" value="Gal_mutarotase_sf_dom"/>
</dbReference>
<evidence type="ECO:0000313" key="8">
    <source>
        <dbReference type="Proteomes" id="UP001515480"/>
    </source>
</evidence>
<dbReference type="Gene3D" id="2.70.98.10">
    <property type="match status" value="1"/>
</dbReference>
<feature type="active site" evidence="6">
    <location>
        <position position="175"/>
    </location>
</feature>
<dbReference type="Pfam" id="PF01263">
    <property type="entry name" value="Aldose_epim"/>
    <property type="match status" value="1"/>
</dbReference>
<dbReference type="EMBL" id="JBGBPQ010000014">
    <property type="protein sequence ID" value="KAL1510916.1"/>
    <property type="molecule type" value="Genomic_DNA"/>
</dbReference>
<accession>A0AB34J199</accession>
<dbReference type="GO" id="GO:0005975">
    <property type="term" value="P:carbohydrate metabolic process"/>
    <property type="evidence" value="ECO:0007669"/>
    <property type="project" value="InterPro"/>
</dbReference>
<dbReference type="GO" id="GO:0047938">
    <property type="term" value="F:glucose-6-phosphate 1-epimerase activity"/>
    <property type="evidence" value="ECO:0007669"/>
    <property type="project" value="UniProtKB-UniRule"/>
</dbReference>
<dbReference type="PANTHER" id="PTHR11122:SF13">
    <property type="entry name" value="GLUCOSE-6-PHOSPHATE 1-EPIMERASE"/>
    <property type="match status" value="1"/>
</dbReference>
<dbReference type="SUPFAM" id="SSF74650">
    <property type="entry name" value="Galactose mutarotase-like"/>
    <property type="match status" value="1"/>
</dbReference>
<keyword evidence="4 5" id="KW-0413">Isomerase</keyword>
<organism evidence="7 8">
    <name type="scientific">Prymnesium parvum</name>
    <name type="common">Toxic golden alga</name>
    <dbReference type="NCBI Taxonomy" id="97485"/>
    <lineage>
        <taxon>Eukaryota</taxon>
        <taxon>Haptista</taxon>
        <taxon>Haptophyta</taxon>
        <taxon>Prymnesiophyceae</taxon>
        <taxon>Prymnesiales</taxon>
        <taxon>Prymnesiaceae</taxon>
        <taxon>Prymnesium</taxon>
    </lineage>
</organism>
<evidence type="ECO:0000313" key="7">
    <source>
        <dbReference type="EMBL" id="KAL1510916.1"/>
    </source>
</evidence>
<dbReference type="PIRSF" id="PIRSF016020">
    <property type="entry name" value="PHexose_mutarotase"/>
    <property type="match status" value="1"/>
</dbReference>